<evidence type="ECO:0000256" key="7">
    <source>
        <dbReference type="SAM" id="Phobius"/>
    </source>
</evidence>
<dbReference type="SMART" id="SM00679">
    <property type="entry name" value="CTNS"/>
    <property type="match status" value="2"/>
</dbReference>
<organism evidence="8 9">
    <name type="scientific">Rhizopus oryzae</name>
    <name type="common">Mucormycosis agent</name>
    <name type="synonym">Rhizopus arrhizus var. delemar</name>
    <dbReference type="NCBI Taxonomy" id="64495"/>
    <lineage>
        <taxon>Eukaryota</taxon>
        <taxon>Fungi</taxon>
        <taxon>Fungi incertae sedis</taxon>
        <taxon>Mucoromycota</taxon>
        <taxon>Mucoromycotina</taxon>
        <taxon>Mucoromycetes</taxon>
        <taxon>Mucorales</taxon>
        <taxon>Mucorineae</taxon>
        <taxon>Rhizopodaceae</taxon>
        <taxon>Rhizopus</taxon>
    </lineage>
</organism>
<dbReference type="InterPro" id="IPR005282">
    <property type="entry name" value="LC_transporter"/>
</dbReference>
<keyword evidence="6 7" id="KW-0472">Membrane</keyword>
<evidence type="ECO:0000256" key="1">
    <source>
        <dbReference type="ARBA" id="ARBA00004127"/>
    </source>
</evidence>
<dbReference type="Gene3D" id="1.20.1280.290">
    <property type="match status" value="2"/>
</dbReference>
<feature type="transmembrane region" description="Helical" evidence="7">
    <location>
        <begin position="185"/>
        <end position="207"/>
    </location>
</feature>
<accession>A0A9P7BU37</accession>
<dbReference type="Pfam" id="PF04193">
    <property type="entry name" value="PQ-loop"/>
    <property type="match status" value="2"/>
</dbReference>
<dbReference type="GO" id="GO:0005774">
    <property type="term" value="C:vacuolar membrane"/>
    <property type="evidence" value="ECO:0007669"/>
    <property type="project" value="TreeGrafter"/>
</dbReference>
<feature type="transmembrane region" description="Helical" evidence="7">
    <location>
        <begin position="84"/>
        <end position="104"/>
    </location>
</feature>
<evidence type="ECO:0000256" key="2">
    <source>
        <dbReference type="ARBA" id="ARBA00022448"/>
    </source>
</evidence>
<keyword evidence="3 7" id="KW-0812">Transmembrane</keyword>
<comment type="caution">
    <text evidence="8">The sequence shown here is derived from an EMBL/GenBank/DDBJ whole genome shotgun (WGS) entry which is preliminary data.</text>
</comment>
<evidence type="ECO:0008006" key="10">
    <source>
        <dbReference type="Google" id="ProtNLM"/>
    </source>
</evidence>
<keyword evidence="5 7" id="KW-1133">Transmembrane helix</keyword>
<feature type="transmembrane region" description="Helical" evidence="7">
    <location>
        <begin position="219"/>
        <end position="240"/>
    </location>
</feature>
<keyword evidence="9" id="KW-1185">Reference proteome</keyword>
<dbReference type="PANTHER" id="PTHR13131">
    <property type="entry name" value="CYSTINOSIN"/>
    <property type="match status" value="1"/>
</dbReference>
<evidence type="ECO:0000256" key="3">
    <source>
        <dbReference type="ARBA" id="ARBA00022692"/>
    </source>
</evidence>
<comment type="subcellular location">
    <subcellularLocation>
        <location evidence="1">Endomembrane system</location>
        <topology evidence="1">Multi-pass membrane protein</topology>
    </subcellularLocation>
</comment>
<dbReference type="OrthoDB" id="75720at2759"/>
<name>A0A9P7BU37_RHIOR</name>
<dbReference type="Proteomes" id="UP000716291">
    <property type="component" value="Unassembled WGS sequence"/>
</dbReference>
<sequence length="269" mass="31100">MLTILEIVSNVIGWTYFVVWSISFYPQAYLNWKRKSVRGLSIDFLFYNVLGLFCYSVYTCSFYFNKEIQDEYKIRHPSGNKNLVRMNDVVFAVHGFCLSLFILFQTCIYKKHAQHISSFAACFVWFGFIGAVLMISAIYYGNAAWIDLLYYTSSIKLIVDFIKYLPQVWLNFKRQSAQGLSLQYICLDLSGAIFSIVQLLLDAYIVGDWSGIEGDNVKLGLGLIVTMFDLVFLSQYYLIYPKVESTDEERARLIIDEEQISIEDSDSYA</sequence>
<dbReference type="GO" id="GO:0015184">
    <property type="term" value="F:L-cystine transmembrane transporter activity"/>
    <property type="evidence" value="ECO:0007669"/>
    <property type="project" value="TreeGrafter"/>
</dbReference>
<dbReference type="EMBL" id="JAANQT010000473">
    <property type="protein sequence ID" value="KAG1310706.1"/>
    <property type="molecule type" value="Genomic_DNA"/>
</dbReference>
<keyword evidence="4" id="KW-0677">Repeat</keyword>
<feature type="transmembrane region" description="Helical" evidence="7">
    <location>
        <begin position="44"/>
        <end position="64"/>
    </location>
</feature>
<feature type="transmembrane region" description="Helical" evidence="7">
    <location>
        <begin position="12"/>
        <end position="32"/>
    </location>
</feature>
<evidence type="ECO:0000313" key="8">
    <source>
        <dbReference type="EMBL" id="KAG1310706.1"/>
    </source>
</evidence>
<keyword evidence="2" id="KW-0813">Transport</keyword>
<evidence type="ECO:0000313" key="9">
    <source>
        <dbReference type="Proteomes" id="UP000716291"/>
    </source>
</evidence>
<dbReference type="InterPro" id="IPR006603">
    <property type="entry name" value="PQ-loop_rpt"/>
</dbReference>
<protein>
    <recommendedName>
        <fullName evidence="10">Cystinosin</fullName>
    </recommendedName>
</protein>
<proteinExistence type="predicted"/>
<evidence type="ECO:0000256" key="4">
    <source>
        <dbReference type="ARBA" id="ARBA00022737"/>
    </source>
</evidence>
<gene>
    <name evidence="8" type="ORF">G6F64_004358</name>
</gene>
<evidence type="ECO:0000256" key="6">
    <source>
        <dbReference type="ARBA" id="ARBA00023136"/>
    </source>
</evidence>
<feature type="transmembrane region" description="Helical" evidence="7">
    <location>
        <begin position="116"/>
        <end position="142"/>
    </location>
</feature>
<evidence type="ECO:0000256" key="5">
    <source>
        <dbReference type="ARBA" id="ARBA00022989"/>
    </source>
</evidence>
<dbReference type="AlphaFoldDB" id="A0A9P7BU37"/>
<dbReference type="GO" id="GO:0012505">
    <property type="term" value="C:endomembrane system"/>
    <property type="evidence" value="ECO:0007669"/>
    <property type="project" value="UniProtKB-SubCell"/>
</dbReference>
<reference evidence="8" key="1">
    <citation type="journal article" date="2020" name="Microb. Genom.">
        <title>Genetic diversity of clinical and environmental Mucorales isolates obtained from an investigation of mucormycosis cases among solid organ transplant recipients.</title>
        <authorList>
            <person name="Nguyen M.H."/>
            <person name="Kaul D."/>
            <person name="Muto C."/>
            <person name="Cheng S.J."/>
            <person name="Richter R.A."/>
            <person name="Bruno V.M."/>
            <person name="Liu G."/>
            <person name="Beyhan S."/>
            <person name="Sundermann A.J."/>
            <person name="Mounaud S."/>
            <person name="Pasculle A.W."/>
            <person name="Nierman W.C."/>
            <person name="Driscoll E."/>
            <person name="Cumbie R."/>
            <person name="Clancy C.J."/>
            <person name="Dupont C.L."/>
        </authorList>
    </citation>
    <scope>NUCLEOTIDE SEQUENCE</scope>
    <source>
        <strain evidence="8">GL11</strain>
    </source>
</reference>
<dbReference type="PANTHER" id="PTHR13131:SF5">
    <property type="entry name" value="CYSTINOSIN"/>
    <property type="match status" value="1"/>
</dbReference>